<evidence type="ECO:0000313" key="3">
    <source>
        <dbReference type="Proteomes" id="UP001596481"/>
    </source>
</evidence>
<dbReference type="RefSeq" id="WP_390221608.1">
    <property type="nucleotide sequence ID" value="NZ_JBHTAA010000001.1"/>
</dbReference>
<sequence length="61" mass="6721">MHRWSQLVLRWKLLLGVVLPVCFLAVALAVETPIRGIGAAVFVALALGVVYVFIRFVNENA</sequence>
<reference evidence="2 3" key="1">
    <citation type="journal article" date="2019" name="Int. J. Syst. Evol. Microbiol.">
        <title>The Global Catalogue of Microorganisms (GCM) 10K type strain sequencing project: providing services to taxonomists for standard genome sequencing and annotation.</title>
        <authorList>
            <consortium name="The Broad Institute Genomics Platform"/>
            <consortium name="The Broad Institute Genome Sequencing Center for Infectious Disease"/>
            <person name="Wu L."/>
            <person name="Ma J."/>
        </authorList>
    </citation>
    <scope>NUCLEOTIDE SEQUENCE [LARGE SCALE GENOMIC DNA]</scope>
    <source>
        <strain evidence="2 3">DSM 29988</strain>
    </source>
</reference>
<evidence type="ECO:0000313" key="2">
    <source>
        <dbReference type="EMBL" id="MFC7202308.1"/>
    </source>
</evidence>
<accession>A0ABD5ZAR6</accession>
<keyword evidence="1" id="KW-1133">Transmembrane helix</keyword>
<keyword evidence="1" id="KW-0812">Transmembrane</keyword>
<dbReference type="EMBL" id="JBHTAA010000001">
    <property type="protein sequence ID" value="MFC7202308.1"/>
    <property type="molecule type" value="Genomic_DNA"/>
</dbReference>
<keyword evidence="1" id="KW-0472">Membrane</keyword>
<feature type="transmembrane region" description="Helical" evidence="1">
    <location>
        <begin position="39"/>
        <end position="57"/>
    </location>
</feature>
<comment type="caution">
    <text evidence="2">The sequence shown here is derived from an EMBL/GenBank/DDBJ whole genome shotgun (WGS) entry which is preliminary data.</text>
</comment>
<evidence type="ECO:0000256" key="1">
    <source>
        <dbReference type="SAM" id="Phobius"/>
    </source>
</evidence>
<organism evidence="2 3">
    <name type="scientific">Haloferax namakaokahaiae</name>
    <dbReference type="NCBI Taxonomy" id="1748331"/>
    <lineage>
        <taxon>Archaea</taxon>
        <taxon>Methanobacteriati</taxon>
        <taxon>Methanobacteriota</taxon>
        <taxon>Stenosarchaea group</taxon>
        <taxon>Halobacteria</taxon>
        <taxon>Halobacteriales</taxon>
        <taxon>Haloferacaceae</taxon>
        <taxon>Haloferax</taxon>
    </lineage>
</organism>
<dbReference type="Proteomes" id="UP001596481">
    <property type="component" value="Unassembled WGS sequence"/>
</dbReference>
<proteinExistence type="predicted"/>
<gene>
    <name evidence="2" type="ORF">ACFQJC_02190</name>
</gene>
<keyword evidence="3" id="KW-1185">Reference proteome</keyword>
<protein>
    <submittedName>
        <fullName evidence="2">Uncharacterized protein</fullName>
    </submittedName>
</protein>
<name>A0ABD5ZAR6_9EURY</name>
<dbReference type="AlphaFoldDB" id="A0ABD5ZAR6"/>